<dbReference type="Proteomes" id="UP000772434">
    <property type="component" value="Unassembled WGS sequence"/>
</dbReference>
<name>A0A9P5U647_9AGAR</name>
<organism evidence="1 2">
    <name type="scientific">Rhodocollybia butyracea</name>
    <dbReference type="NCBI Taxonomy" id="206335"/>
    <lineage>
        <taxon>Eukaryota</taxon>
        <taxon>Fungi</taxon>
        <taxon>Dikarya</taxon>
        <taxon>Basidiomycota</taxon>
        <taxon>Agaricomycotina</taxon>
        <taxon>Agaricomycetes</taxon>
        <taxon>Agaricomycetidae</taxon>
        <taxon>Agaricales</taxon>
        <taxon>Marasmiineae</taxon>
        <taxon>Omphalotaceae</taxon>
        <taxon>Rhodocollybia</taxon>
    </lineage>
</organism>
<proteinExistence type="predicted"/>
<dbReference type="EMBL" id="JADNRY010000073">
    <property type="protein sequence ID" value="KAF9067412.1"/>
    <property type="molecule type" value="Genomic_DNA"/>
</dbReference>
<accession>A0A9P5U647</accession>
<keyword evidence="2" id="KW-1185">Reference proteome</keyword>
<sequence>MYITSRGARNHRVQYLAAGTCTFQTCSRLIRIPVSYLIKLLQDTYDADTPFRNPQMAVHHWLLIQLLNVIGSYTVI</sequence>
<dbReference type="OrthoDB" id="3005621at2759"/>
<comment type="caution">
    <text evidence="1">The sequence shown here is derived from an EMBL/GenBank/DDBJ whole genome shotgun (WGS) entry which is preliminary data.</text>
</comment>
<protein>
    <submittedName>
        <fullName evidence="1">Uncharacterized protein</fullName>
    </submittedName>
</protein>
<reference evidence="1" key="1">
    <citation type="submission" date="2020-11" db="EMBL/GenBank/DDBJ databases">
        <authorList>
            <consortium name="DOE Joint Genome Institute"/>
            <person name="Ahrendt S."/>
            <person name="Riley R."/>
            <person name="Andreopoulos W."/>
            <person name="Labutti K."/>
            <person name="Pangilinan J."/>
            <person name="Ruiz-Duenas F.J."/>
            <person name="Barrasa J.M."/>
            <person name="Sanchez-Garcia M."/>
            <person name="Camarero S."/>
            <person name="Miyauchi S."/>
            <person name="Serrano A."/>
            <person name="Linde D."/>
            <person name="Babiker R."/>
            <person name="Drula E."/>
            <person name="Ayuso-Fernandez I."/>
            <person name="Pacheco R."/>
            <person name="Padilla G."/>
            <person name="Ferreira P."/>
            <person name="Barriuso J."/>
            <person name="Kellner H."/>
            <person name="Castanera R."/>
            <person name="Alfaro M."/>
            <person name="Ramirez L."/>
            <person name="Pisabarro A.G."/>
            <person name="Kuo A."/>
            <person name="Tritt A."/>
            <person name="Lipzen A."/>
            <person name="He G."/>
            <person name="Yan M."/>
            <person name="Ng V."/>
            <person name="Cullen D."/>
            <person name="Martin F."/>
            <person name="Rosso M.-N."/>
            <person name="Henrissat B."/>
            <person name="Hibbett D."/>
            <person name="Martinez A.T."/>
            <person name="Grigoriev I.V."/>
        </authorList>
    </citation>
    <scope>NUCLEOTIDE SEQUENCE</scope>
    <source>
        <strain evidence="1">AH 40177</strain>
    </source>
</reference>
<evidence type="ECO:0000313" key="1">
    <source>
        <dbReference type="EMBL" id="KAF9067412.1"/>
    </source>
</evidence>
<dbReference type="AlphaFoldDB" id="A0A9P5U647"/>
<gene>
    <name evidence="1" type="ORF">BDP27DRAFT_913301</name>
</gene>
<evidence type="ECO:0000313" key="2">
    <source>
        <dbReference type="Proteomes" id="UP000772434"/>
    </source>
</evidence>